<dbReference type="OrthoDB" id="6192058at2759"/>
<name>A0A9W2YRS3_BIOGL</name>
<dbReference type="RefSeq" id="XP_055865464.1">
    <property type="nucleotide sequence ID" value="XM_056009489.1"/>
</dbReference>
<gene>
    <name evidence="3 4" type="primary">LOC106052364</name>
</gene>
<dbReference type="AlphaFoldDB" id="A0A9W2YRS3"/>
<keyword evidence="1" id="KW-0472">Membrane</keyword>
<dbReference type="RefSeq" id="XP_055865463.1">
    <property type="nucleotide sequence ID" value="XM_056009488.1"/>
</dbReference>
<keyword evidence="2" id="KW-1185">Reference proteome</keyword>
<dbReference type="GeneID" id="106052364"/>
<keyword evidence="1" id="KW-0812">Transmembrane</keyword>
<evidence type="ECO:0000313" key="4">
    <source>
        <dbReference type="RefSeq" id="XP_055865464.1"/>
    </source>
</evidence>
<evidence type="ECO:0000313" key="3">
    <source>
        <dbReference type="RefSeq" id="XP_055865463.1"/>
    </source>
</evidence>
<evidence type="ECO:0000256" key="1">
    <source>
        <dbReference type="SAM" id="Phobius"/>
    </source>
</evidence>
<reference evidence="3 4" key="1">
    <citation type="submission" date="2025-04" db="UniProtKB">
        <authorList>
            <consortium name="RefSeq"/>
        </authorList>
    </citation>
    <scope>IDENTIFICATION</scope>
</reference>
<organism evidence="2 3">
    <name type="scientific">Biomphalaria glabrata</name>
    <name type="common">Bloodfluke planorb</name>
    <name type="synonym">Freshwater snail</name>
    <dbReference type="NCBI Taxonomy" id="6526"/>
    <lineage>
        <taxon>Eukaryota</taxon>
        <taxon>Metazoa</taxon>
        <taxon>Spiralia</taxon>
        <taxon>Lophotrochozoa</taxon>
        <taxon>Mollusca</taxon>
        <taxon>Gastropoda</taxon>
        <taxon>Heterobranchia</taxon>
        <taxon>Euthyneura</taxon>
        <taxon>Panpulmonata</taxon>
        <taxon>Hygrophila</taxon>
        <taxon>Lymnaeoidea</taxon>
        <taxon>Planorbidae</taxon>
        <taxon>Biomphalaria</taxon>
    </lineage>
</organism>
<dbReference type="Proteomes" id="UP001165740">
    <property type="component" value="Chromosome 14"/>
</dbReference>
<keyword evidence="1" id="KW-1133">Transmembrane helix</keyword>
<proteinExistence type="predicted"/>
<evidence type="ECO:0000313" key="2">
    <source>
        <dbReference type="Proteomes" id="UP001165740"/>
    </source>
</evidence>
<sequence>MCVLVNVSDLSQVIFQLIWIIIVTNTCMNKTFVVGFKTCKDMMEDSNGLQNNETFEEVTFCFTDILVNNVKVMIFHNNTELHTKSDKVTFNWKENNSYHFLHIHIYNITDSDLTEWKLILRNKEIETQLYEKSFRLYTDSQVQFHSTKRTDQNELTEEIICKSSNFPKKIEIINRCEDIKLETITYNSKNYKRTLALKLVRNSIYPSETHLDLATYECRVLDFQNKVTSTFLDVHTNDASAFFCPLKDKLFKANVNDTVYIRFKVLAYPEITSIIVTKSNRSQEENWRVEKKKLSKVLWFLDFTKDILHEEDFGNYTVKVTNNVDTHAVESFVISLKDSLRNIKISSTDNCTDETSTVFYRLIKSGLPLSESLNITMPIQAKIVQNSLASEYLIKFYVRNCTQFIGKQNMFQILAGSQNINISLSVSDKLYTIPTCAVTNQETTLFTSIGESVTFTMCLISENLIEEANVGFNNNTIQKYTTSKYSVKVERDQNQYNITWTINNITREDIKFYDFRVRDNLKRTTTFIANLNLKEGNPYMCNNTPIVKNVTNKTIYVMFCIRSYPVLSRAIIINGILYRINTTNDVIVESHVDKETFSNYIALTIPVIDSLKTVNITVMSVKNLTFSFIVNMDQTDEIARTLTTLTSITSKTSNTTTAFQEPLETPRVEYDEEKSSNTNIIIISVLVAAITISVIALLVYFIYFKRTLVKRRTSFKSRSRLKYLNQPHYNNMEELKCLKVDKDQNLSNYETRYANIVKERNVDQVVQNGTRNTEMAPGRFRNEEGLIYITIDHSDLQSRSSKSISKASQSETESNYVTIDPFKTKHFK</sequence>
<protein>
    <submittedName>
        <fullName evidence="3 4">Uncharacterized protein LOC106052364 isoform X1</fullName>
    </submittedName>
</protein>
<accession>A0A9W2YRS3</accession>
<feature type="transmembrane region" description="Helical" evidence="1">
    <location>
        <begin position="680"/>
        <end position="703"/>
    </location>
</feature>